<dbReference type="EMBL" id="UINC01001773">
    <property type="protein sequence ID" value="SUZ88512.1"/>
    <property type="molecule type" value="Genomic_DNA"/>
</dbReference>
<dbReference type="AlphaFoldDB" id="A0A381R9Y8"/>
<sequence>MQQLTLKKQWLACQGPLPRLPLIQQKDNLEPSKATLQEDF</sequence>
<proteinExistence type="predicted"/>
<protein>
    <submittedName>
        <fullName evidence="1">Uncharacterized protein</fullName>
    </submittedName>
</protein>
<organism evidence="1">
    <name type="scientific">marine metagenome</name>
    <dbReference type="NCBI Taxonomy" id="408172"/>
    <lineage>
        <taxon>unclassified sequences</taxon>
        <taxon>metagenomes</taxon>
        <taxon>ecological metagenomes</taxon>
    </lineage>
</organism>
<reference evidence="1" key="1">
    <citation type="submission" date="2018-05" db="EMBL/GenBank/DDBJ databases">
        <authorList>
            <person name="Lanie J.A."/>
            <person name="Ng W.-L."/>
            <person name="Kazmierczak K.M."/>
            <person name="Andrzejewski T.M."/>
            <person name="Davidsen T.M."/>
            <person name="Wayne K.J."/>
            <person name="Tettelin H."/>
            <person name="Glass J.I."/>
            <person name="Rusch D."/>
            <person name="Podicherti R."/>
            <person name="Tsui H.-C.T."/>
            <person name="Winkler M.E."/>
        </authorList>
    </citation>
    <scope>NUCLEOTIDE SEQUENCE</scope>
</reference>
<evidence type="ECO:0000313" key="1">
    <source>
        <dbReference type="EMBL" id="SUZ88512.1"/>
    </source>
</evidence>
<accession>A0A381R9Y8</accession>
<gene>
    <name evidence="1" type="ORF">METZ01_LOCUS41366</name>
</gene>
<name>A0A381R9Y8_9ZZZZ</name>